<evidence type="ECO:0000256" key="3">
    <source>
        <dbReference type="ARBA" id="ARBA00022519"/>
    </source>
</evidence>
<evidence type="ECO:0000259" key="8">
    <source>
        <dbReference type="Pfam" id="PF02470"/>
    </source>
</evidence>
<dbReference type="GO" id="GO:0005886">
    <property type="term" value="C:plasma membrane"/>
    <property type="evidence" value="ECO:0007669"/>
    <property type="project" value="UniProtKB-SubCell"/>
</dbReference>
<proteinExistence type="predicted"/>
<keyword evidence="4 7" id="KW-0812">Transmembrane</keyword>
<dbReference type="PANTHER" id="PTHR30462:SF0">
    <property type="entry name" value="INTERMEMBRANE TRANSPORT PROTEIN YEBT"/>
    <property type="match status" value="1"/>
</dbReference>
<protein>
    <submittedName>
        <fullName evidence="9">Mammalian cell entry protein</fullName>
    </submittedName>
</protein>
<keyword evidence="5 7" id="KW-1133">Transmembrane helix</keyword>
<name>A0A2N7WD09_9BURK</name>
<dbReference type="RefSeq" id="WP_102608853.1">
    <property type="nucleotide sequence ID" value="NZ_CADIKD010000001.1"/>
</dbReference>
<feature type="domain" description="Mce/MlaD" evidence="8">
    <location>
        <begin position="159"/>
        <end position="219"/>
    </location>
</feature>
<evidence type="ECO:0000256" key="7">
    <source>
        <dbReference type="SAM" id="Phobius"/>
    </source>
</evidence>
<dbReference type="PANTHER" id="PTHR30462">
    <property type="entry name" value="INTERMEMBRANE TRANSPORT PROTEIN PQIB-RELATED"/>
    <property type="match status" value="1"/>
</dbReference>
<keyword evidence="10" id="KW-1185">Reference proteome</keyword>
<keyword evidence="3" id="KW-0997">Cell inner membrane</keyword>
<evidence type="ECO:0000313" key="9">
    <source>
        <dbReference type="EMBL" id="PMS27282.1"/>
    </source>
</evidence>
<dbReference type="Proteomes" id="UP000235347">
    <property type="component" value="Unassembled WGS sequence"/>
</dbReference>
<dbReference type="AlphaFoldDB" id="A0A2N7WD09"/>
<accession>A0A2N7WD09</accession>
<comment type="subcellular location">
    <subcellularLocation>
        <location evidence="1">Cell inner membrane</location>
    </subcellularLocation>
</comment>
<evidence type="ECO:0000256" key="1">
    <source>
        <dbReference type="ARBA" id="ARBA00004533"/>
    </source>
</evidence>
<evidence type="ECO:0000256" key="6">
    <source>
        <dbReference type="ARBA" id="ARBA00023136"/>
    </source>
</evidence>
<organism evidence="9 10">
    <name type="scientific">Trinickia soli</name>
    <dbReference type="NCBI Taxonomy" id="380675"/>
    <lineage>
        <taxon>Bacteria</taxon>
        <taxon>Pseudomonadati</taxon>
        <taxon>Pseudomonadota</taxon>
        <taxon>Betaproteobacteria</taxon>
        <taxon>Burkholderiales</taxon>
        <taxon>Burkholderiaceae</taxon>
        <taxon>Trinickia</taxon>
    </lineage>
</organism>
<feature type="domain" description="Mce/MlaD" evidence="8">
    <location>
        <begin position="46"/>
        <end position="112"/>
    </location>
</feature>
<sequence length="436" mass="46935">MSEQSEMRTEAADLRRTRWPGWIWSVPIAACGVALWLGIRALVHGGETVTLVFDDAYGMTVDDTSVTLHGVKVGEVRDVSLDDDGRHVDVKAEIDRSAKRYLRAGTRFWVKGAHVDLSDLSTAKAMLGGPEIVMVPGGGPATRRFVGGERSYAPGGPVVKYVIRFPGAVGQLDEGAQVQLRGFHVGEVVHVGLRYDAATGTLDTPVEIALDSSKLGLPDTAKPANGDWRPVVDDMLRRLIASGLRARVSQDPPLIGAREVMLDFVPGAPSAALATRADETDIPAASSGDVDAIMAKTDQVMSKVDRVMTKIDALPIEQTGDDIRRITAHIRTLSSSPKIADSLDHLDRSIAQIDRTLREVSPQVGPLVTQLRQTAREADSAVAAANRTIGGDPMNQNDLPDTLRELTDMARTVRALADYLDRHPEALVRGKQGSGQ</sequence>
<evidence type="ECO:0000256" key="5">
    <source>
        <dbReference type="ARBA" id="ARBA00022989"/>
    </source>
</evidence>
<keyword evidence="2" id="KW-1003">Cell membrane</keyword>
<gene>
    <name evidence="9" type="ORF">C0Z19_05490</name>
</gene>
<dbReference type="InterPro" id="IPR003399">
    <property type="entry name" value="Mce/MlaD"/>
</dbReference>
<comment type="caution">
    <text evidence="9">The sequence shown here is derived from an EMBL/GenBank/DDBJ whole genome shotgun (WGS) entry which is preliminary data.</text>
</comment>
<evidence type="ECO:0000313" key="10">
    <source>
        <dbReference type="Proteomes" id="UP000235347"/>
    </source>
</evidence>
<dbReference type="InterPro" id="IPR051800">
    <property type="entry name" value="PqiA-PqiB_transport"/>
</dbReference>
<evidence type="ECO:0000256" key="2">
    <source>
        <dbReference type="ARBA" id="ARBA00022475"/>
    </source>
</evidence>
<feature type="transmembrane region" description="Helical" evidence="7">
    <location>
        <begin position="21"/>
        <end position="39"/>
    </location>
</feature>
<dbReference type="Pfam" id="PF02470">
    <property type="entry name" value="MlaD"/>
    <property type="match status" value="2"/>
</dbReference>
<evidence type="ECO:0000256" key="4">
    <source>
        <dbReference type="ARBA" id="ARBA00022692"/>
    </source>
</evidence>
<dbReference type="EMBL" id="PNYB01000003">
    <property type="protein sequence ID" value="PMS27282.1"/>
    <property type="molecule type" value="Genomic_DNA"/>
</dbReference>
<keyword evidence="6 7" id="KW-0472">Membrane</keyword>
<reference evidence="9 10" key="1">
    <citation type="submission" date="2018-01" db="EMBL/GenBank/DDBJ databases">
        <title>Whole genome analyses suggest that Burkholderia sensu lato contains two further novel genera in the rhizoxinica-symbiotica group Mycetohabitans gen. nov., and Trinickia gen. nov.: implications for the evolution of diazotrophy and nodulation in the Burkholderiaceae.</title>
        <authorList>
            <person name="Estrada-de los Santos P."/>
            <person name="Palmer M."/>
            <person name="Chavez-Ramirez B."/>
            <person name="Beukes C."/>
            <person name="Steenkamp E.T."/>
            <person name="Hirsch A.M."/>
            <person name="Manyaka P."/>
            <person name="Maluk M."/>
            <person name="Lafos M."/>
            <person name="Crook M."/>
            <person name="Gross E."/>
            <person name="Simon M.F."/>
            <person name="Bueno dos Reis Junior F."/>
            <person name="Poole P.S."/>
            <person name="Venter S.N."/>
            <person name="James E.K."/>
        </authorList>
    </citation>
    <scope>NUCLEOTIDE SEQUENCE [LARGE SCALE GENOMIC DNA]</scope>
    <source>
        <strain evidence="9 10">GP25-8</strain>
    </source>
</reference>